<dbReference type="Gene3D" id="1.10.30.50">
    <property type="match status" value="1"/>
</dbReference>
<dbReference type="SMART" id="SM00507">
    <property type="entry name" value="HNHc"/>
    <property type="match status" value="1"/>
</dbReference>
<protein>
    <recommendedName>
        <fullName evidence="1">HNH nuclease domain-containing protein</fullName>
    </recommendedName>
</protein>
<evidence type="ECO:0000313" key="2">
    <source>
        <dbReference type="EMBL" id="CDM79887.1"/>
    </source>
</evidence>
<dbReference type="InterPro" id="IPR003615">
    <property type="entry name" value="HNH_nuc"/>
</dbReference>
<dbReference type="AlphaFoldDB" id="A0A024HVG2"/>
<reference evidence="2" key="1">
    <citation type="journal article" date="2014" name="Antimicrob. Agents Chemother.">
        <title>IncH-Type Plasmid Harboring blaCTX-M-15, blaDHA-1, and qnrB4 Genes Recovered from Animal Isolates.</title>
        <authorList>
            <person name="Schluter A."/>
            <person name="Nordmann P."/>
            <person name="Bonnin R.A."/>
            <person name="Millemann Y."/>
            <person name="Eikmeyer F.G."/>
            <person name="Wibberg D."/>
            <person name="Puhler A."/>
            <person name="Poirel L."/>
        </authorList>
    </citation>
    <scope>NUCLEOTIDE SEQUENCE [LARGE SCALE GENOMIC DNA]</scope>
    <source>
        <strain evidence="2">Kp15</strain>
        <plasmid evidence="2">pENVA</plasmid>
    </source>
</reference>
<feature type="domain" description="HNH nuclease" evidence="1">
    <location>
        <begin position="41"/>
        <end position="119"/>
    </location>
</feature>
<keyword evidence="2" id="KW-0614">Plasmid</keyword>
<name>A0A024HVG2_KLEPN</name>
<proteinExistence type="predicted"/>
<dbReference type="CDD" id="cd00085">
    <property type="entry name" value="HNHc"/>
    <property type="match status" value="1"/>
</dbReference>
<sequence length="192" mass="22213">MSEKIIKRGGELIELPSHNNNAVKTEMQTRTEKPKTKITKAQREELRLKFGCRCAYCGCELKEKGWHADHVEPVRRDFDIVRAPQGSRVSHVARSNGRVFHPDRHDLDNLFPACSACNLFKATYSIEGFREQIAHQPERAQAYSVNFRTAQRFGLVTVIEKPVVFWFEAYDASKELEPQLSYFLAHREAYQD</sequence>
<dbReference type="RefSeq" id="WP_004181823.1">
    <property type="nucleotide sequence ID" value="NZ_CABHKM010000005.1"/>
</dbReference>
<organism evidence="2">
    <name type="scientific">Klebsiella pneumoniae</name>
    <dbReference type="NCBI Taxonomy" id="573"/>
    <lineage>
        <taxon>Bacteria</taxon>
        <taxon>Pseudomonadati</taxon>
        <taxon>Pseudomonadota</taxon>
        <taxon>Gammaproteobacteria</taxon>
        <taxon>Enterobacterales</taxon>
        <taxon>Enterobacteriaceae</taxon>
        <taxon>Klebsiella/Raoultella group</taxon>
        <taxon>Klebsiella</taxon>
        <taxon>Klebsiella pneumoniae complex</taxon>
    </lineage>
</organism>
<evidence type="ECO:0000259" key="1">
    <source>
        <dbReference type="SMART" id="SM00507"/>
    </source>
</evidence>
<dbReference type="EMBL" id="HG918041">
    <property type="protein sequence ID" value="CDM79887.1"/>
    <property type="molecule type" value="Genomic_DNA"/>
</dbReference>
<accession>A0A024HVG2</accession>
<gene>
    <name evidence="2" type="ORF">PENVA_0271</name>
</gene>
<geneLocation type="plasmid" evidence="2">
    <name>pENVA</name>
</geneLocation>